<organism evidence="1 2">
    <name type="scientific">Desulfolithobacter dissulfuricans</name>
    <dbReference type="NCBI Taxonomy" id="2795293"/>
    <lineage>
        <taxon>Bacteria</taxon>
        <taxon>Pseudomonadati</taxon>
        <taxon>Thermodesulfobacteriota</taxon>
        <taxon>Desulfobulbia</taxon>
        <taxon>Desulfobulbales</taxon>
        <taxon>Desulfobulbaceae</taxon>
        <taxon>Desulfolithobacter</taxon>
    </lineage>
</organism>
<dbReference type="InterPro" id="IPR051135">
    <property type="entry name" value="Gal/GlcNAc/GalNAc_ST"/>
</dbReference>
<accession>A0A915XH69</accession>
<dbReference type="InterPro" id="IPR027417">
    <property type="entry name" value="P-loop_NTPase"/>
</dbReference>
<protein>
    <submittedName>
        <fullName evidence="1">Sulfotransferase</fullName>
    </submittedName>
</protein>
<dbReference type="SUPFAM" id="SSF52540">
    <property type="entry name" value="P-loop containing nucleoside triphosphate hydrolases"/>
    <property type="match status" value="1"/>
</dbReference>
<dbReference type="EMBL" id="AP024233">
    <property type="protein sequence ID" value="BCO07690.1"/>
    <property type="molecule type" value="Genomic_DNA"/>
</dbReference>
<dbReference type="GO" id="GO:0001517">
    <property type="term" value="F:N-acetylglucosamine 6-O-sulfotransferase activity"/>
    <property type="evidence" value="ECO:0007669"/>
    <property type="project" value="TreeGrafter"/>
</dbReference>
<reference evidence="1" key="1">
    <citation type="submission" date="2020-12" db="EMBL/GenBank/DDBJ databases">
        <title>Desulfobium dissulfuricans gen. nov., sp. nov., a novel mesophilic, sulfate-reducing bacterium isolated from a deep-sea hydrothermal vent.</title>
        <authorList>
            <person name="Hashimoto Y."/>
            <person name="Tame A."/>
            <person name="Sawayama S."/>
            <person name="Miyazaki J."/>
            <person name="Takai K."/>
            <person name="Nakagawa S."/>
        </authorList>
    </citation>
    <scope>NUCLEOTIDE SEQUENCE</scope>
    <source>
        <strain evidence="1">GF1</strain>
    </source>
</reference>
<dbReference type="Pfam" id="PF13469">
    <property type="entry name" value="Sulfotransfer_3"/>
    <property type="match status" value="1"/>
</dbReference>
<dbReference type="Proteomes" id="UP001063350">
    <property type="component" value="Chromosome"/>
</dbReference>
<evidence type="ECO:0000313" key="1">
    <source>
        <dbReference type="EMBL" id="BCO07690.1"/>
    </source>
</evidence>
<dbReference type="GO" id="GO:0006044">
    <property type="term" value="P:N-acetylglucosamine metabolic process"/>
    <property type="evidence" value="ECO:0007669"/>
    <property type="project" value="TreeGrafter"/>
</dbReference>
<gene>
    <name evidence="1" type="ORF">GF1_00660</name>
</gene>
<name>A0A915XH69_9BACT</name>
<dbReference type="Gene3D" id="3.40.50.300">
    <property type="entry name" value="P-loop containing nucleotide triphosphate hydrolases"/>
    <property type="match status" value="1"/>
</dbReference>
<sequence length="283" mass="33182">MKPPIFIIGTQRSGTTLLCRILTVHPDIFIRNEIPGVTKIFSEGRTREQIMADIDLAMEESLGANLEKFLEQNKKKRWGLKDPDLTHCLGPLSAAFPDARIIFIIRDGRAVANSYIKNMWGLGVNTYYGALRWQREVNTQLEFARQHQERCYIIKFEDLIGNHVEELKKICDFIDEPYASELTNYYEHSTVITKRKQSKNVFRKPDIRLTQKWMTDLSSFQINVFETVAGETLTQLGYEPIGSKINISPPLKFWFYLQQAIIGEIQIQYQWRFKRILRRIFNR</sequence>
<dbReference type="AlphaFoldDB" id="A0A915XH69"/>
<dbReference type="PANTHER" id="PTHR10704">
    <property type="entry name" value="CARBOHYDRATE SULFOTRANSFERASE"/>
    <property type="match status" value="1"/>
</dbReference>
<evidence type="ECO:0000313" key="2">
    <source>
        <dbReference type="Proteomes" id="UP001063350"/>
    </source>
</evidence>
<dbReference type="KEGG" id="ddu:GF1_00660"/>
<dbReference type="GO" id="GO:0006790">
    <property type="term" value="P:sulfur compound metabolic process"/>
    <property type="evidence" value="ECO:0007669"/>
    <property type="project" value="TreeGrafter"/>
</dbReference>
<proteinExistence type="predicted"/>
<dbReference type="PANTHER" id="PTHR10704:SF44">
    <property type="entry name" value="LD35051P-RELATED"/>
    <property type="match status" value="1"/>
</dbReference>
<dbReference type="RefSeq" id="WP_267927638.1">
    <property type="nucleotide sequence ID" value="NZ_AP024233.1"/>
</dbReference>
<keyword evidence="2" id="KW-1185">Reference proteome</keyword>